<evidence type="ECO:0000313" key="5">
    <source>
        <dbReference type="Proteomes" id="UP000761264"/>
    </source>
</evidence>
<evidence type="ECO:0000313" key="4">
    <source>
        <dbReference type="EMBL" id="NIA71110.1"/>
    </source>
</evidence>
<comment type="caution">
    <text evidence="4">The sequence shown here is derived from an EMBL/GenBank/DDBJ whole genome shotgun (WGS) entry which is preliminary data.</text>
</comment>
<protein>
    <submittedName>
        <fullName evidence="4">DNA-binding protein</fullName>
    </submittedName>
</protein>
<evidence type="ECO:0000256" key="2">
    <source>
        <dbReference type="ARBA" id="ARBA00023125"/>
    </source>
</evidence>
<organism evidence="4 5">
    <name type="scientific">Pelagibius litoralis</name>
    <dbReference type="NCBI Taxonomy" id="374515"/>
    <lineage>
        <taxon>Bacteria</taxon>
        <taxon>Pseudomonadati</taxon>
        <taxon>Pseudomonadota</taxon>
        <taxon>Alphaproteobacteria</taxon>
        <taxon>Rhodospirillales</taxon>
        <taxon>Rhodovibrionaceae</taxon>
        <taxon>Pelagibius</taxon>
    </lineage>
</organism>
<sequence length="106" mass="11520">MTKALGDDWGTTFSRRDAGKLLDALWPVMSDLALKDTSKTTPGSVPMGNLGRLKMRYKAATKARKGTNPFTGEPATFKAKPATLTPRFTAGKVLKDQAAKHSRKLK</sequence>
<dbReference type="GO" id="GO:0030527">
    <property type="term" value="F:structural constituent of chromatin"/>
    <property type="evidence" value="ECO:0007669"/>
    <property type="project" value="InterPro"/>
</dbReference>
<gene>
    <name evidence="4" type="ORF">HBA54_21150</name>
</gene>
<evidence type="ECO:0000256" key="1">
    <source>
        <dbReference type="ARBA" id="ARBA00010529"/>
    </source>
</evidence>
<reference evidence="4" key="1">
    <citation type="submission" date="2020-03" db="EMBL/GenBank/DDBJ databases">
        <title>Genome of Pelagibius litoralis DSM 21314T.</title>
        <authorList>
            <person name="Wang G."/>
        </authorList>
    </citation>
    <scope>NUCLEOTIDE SEQUENCE</scope>
    <source>
        <strain evidence="4">DSM 21314</strain>
    </source>
</reference>
<evidence type="ECO:0000256" key="3">
    <source>
        <dbReference type="SAM" id="MobiDB-lite"/>
    </source>
</evidence>
<comment type="similarity">
    <text evidence="1">Belongs to the bacterial histone-like protein family.</text>
</comment>
<accession>A0A967F187</accession>
<name>A0A967F187_9PROT</name>
<keyword evidence="5" id="KW-1185">Reference proteome</keyword>
<dbReference type="GO" id="GO:0003677">
    <property type="term" value="F:DNA binding"/>
    <property type="evidence" value="ECO:0007669"/>
    <property type="project" value="UniProtKB-KW"/>
</dbReference>
<dbReference type="Proteomes" id="UP000761264">
    <property type="component" value="Unassembled WGS sequence"/>
</dbReference>
<dbReference type="SUPFAM" id="SSF47729">
    <property type="entry name" value="IHF-like DNA-binding proteins"/>
    <property type="match status" value="1"/>
</dbReference>
<dbReference type="InterPro" id="IPR000119">
    <property type="entry name" value="Hist_DNA-bd"/>
</dbReference>
<dbReference type="AlphaFoldDB" id="A0A967F187"/>
<proteinExistence type="inferred from homology"/>
<dbReference type="InterPro" id="IPR010992">
    <property type="entry name" value="IHF-like_DNA-bd_dom_sf"/>
</dbReference>
<keyword evidence="2 4" id="KW-0238">DNA-binding</keyword>
<dbReference type="EMBL" id="JAAQPH010000018">
    <property type="protein sequence ID" value="NIA71110.1"/>
    <property type="molecule type" value="Genomic_DNA"/>
</dbReference>
<dbReference type="Pfam" id="PF00216">
    <property type="entry name" value="Bac_DNA_binding"/>
    <property type="match status" value="1"/>
</dbReference>
<dbReference type="Gene3D" id="4.10.520.10">
    <property type="entry name" value="IHF-like DNA-binding proteins"/>
    <property type="match status" value="1"/>
</dbReference>
<feature type="region of interest" description="Disordered" evidence="3">
    <location>
        <begin position="62"/>
        <end position="82"/>
    </location>
</feature>